<dbReference type="PATRIC" id="fig|595434.4.peg.5359"/>
<gene>
    <name evidence="1" type="ORF">RISK_005644</name>
</gene>
<reference evidence="1" key="1">
    <citation type="submission" date="2015-05" db="EMBL/GenBank/DDBJ databases">
        <title>Permanent draft genome of Rhodopirellula islandicus K833.</title>
        <authorList>
            <person name="Kizina J."/>
            <person name="Richter M."/>
            <person name="Glockner F.O."/>
            <person name="Harder J."/>
        </authorList>
    </citation>
    <scope>NUCLEOTIDE SEQUENCE [LARGE SCALE GENOMIC DNA]</scope>
    <source>
        <strain evidence="1">K833</strain>
    </source>
</reference>
<dbReference type="AlphaFoldDB" id="A0A0J1B7N2"/>
<organism evidence="1 2">
    <name type="scientific">Rhodopirellula islandica</name>
    <dbReference type="NCBI Taxonomy" id="595434"/>
    <lineage>
        <taxon>Bacteria</taxon>
        <taxon>Pseudomonadati</taxon>
        <taxon>Planctomycetota</taxon>
        <taxon>Planctomycetia</taxon>
        <taxon>Pirellulales</taxon>
        <taxon>Pirellulaceae</taxon>
        <taxon>Rhodopirellula</taxon>
    </lineage>
</organism>
<name>A0A0J1B7N2_RHOIS</name>
<dbReference type="EMBL" id="LECT01000044">
    <property type="protein sequence ID" value="KLU02578.1"/>
    <property type="molecule type" value="Genomic_DNA"/>
</dbReference>
<comment type="caution">
    <text evidence="1">The sequence shown here is derived from an EMBL/GenBank/DDBJ whole genome shotgun (WGS) entry which is preliminary data.</text>
</comment>
<keyword evidence="2" id="KW-1185">Reference proteome</keyword>
<sequence>MQSRCQFSLAPPPLESAAIKKNPMDFPVAKKIARVSDRPK</sequence>
<protein>
    <submittedName>
        <fullName evidence="1">Uncharacterized protein</fullName>
    </submittedName>
</protein>
<accession>A0A0J1B7N2</accession>
<evidence type="ECO:0000313" key="2">
    <source>
        <dbReference type="Proteomes" id="UP000036367"/>
    </source>
</evidence>
<dbReference type="Proteomes" id="UP000036367">
    <property type="component" value="Unassembled WGS sequence"/>
</dbReference>
<proteinExistence type="predicted"/>
<evidence type="ECO:0000313" key="1">
    <source>
        <dbReference type="EMBL" id="KLU02578.1"/>
    </source>
</evidence>